<dbReference type="EMBL" id="PNIN01000027">
    <property type="protein sequence ID" value="PMP72136.1"/>
    <property type="molecule type" value="Genomic_DNA"/>
</dbReference>
<evidence type="ECO:0000313" key="4">
    <source>
        <dbReference type="EMBL" id="PMP72136.1"/>
    </source>
</evidence>
<dbReference type="Gene3D" id="1.10.287.950">
    <property type="entry name" value="Methyl-accepting chemotaxis protein"/>
    <property type="match status" value="1"/>
</dbReference>
<evidence type="ECO:0000259" key="3">
    <source>
        <dbReference type="Pfam" id="PF02470"/>
    </source>
</evidence>
<keyword evidence="2" id="KW-0472">Membrane</keyword>
<evidence type="ECO:0000256" key="1">
    <source>
        <dbReference type="SAM" id="Coils"/>
    </source>
</evidence>
<feature type="coiled-coil region" evidence="1">
    <location>
        <begin position="284"/>
        <end position="315"/>
    </location>
</feature>
<dbReference type="SUPFAM" id="SSF58104">
    <property type="entry name" value="Methyl-accepting chemotaxis protein (MCP) signaling domain"/>
    <property type="match status" value="1"/>
</dbReference>
<dbReference type="Proteomes" id="UP000242881">
    <property type="component" value="Unassembled WGS sequence"/>
</dbReference>
<protein>
    <recommendedName>
        <fullName evidence="3">Mce/MlaD domain-containing protein</fullName>
    </recommendedName>
</protein>
<keyword evidence="2" id="KW-0812">Transmembrane</keyword>
<feature type="transmembrane region" description="Helical" evidence="2">
    <location>
        <begin position="13"/>
        <end position="33"/>
    </location>
</feature>
<keyword evidence="1" id="KW-0175">Coiled coil</keyword>
<dbReference type="Pfam" id="PF02470">
    <property type="entry name" value="MlaD"/>
    <property type="match status" value="1"/>
</dbReference>
<feature type="domain" description="Mce/MlaD" evidence="3">
    <location>
        <begin position="41"/>
        <end position="117"/>
    </location>
</feature>
<name>A0A2J6WP45_9BACT</name>
<dbReference type="InterPro" id="IPR003399">
    <property type="entry name" value="Mce/MlaD"/>
</dbReference>
<sequence>MADPRFKGIEFKVGLFIILSILTVLVALGLIAFNKKVLTPKVKIKILSDTGDDLNNGMPVIFSGFQIGRVQDLNLEDNGKVIMVVKIPKDYVKWIKVDSECKLESKNFLGATSIVFSGGKGRVIQDGDKFHLKRSRGLDELIEKAKPVLDDAKQIVANVRDITDTLNDPDGDLAKLMRGLGNLGDDLSYKRGSLGKILRTDELNDKISRITDDIIVLQKNLNDISLKVSKILDKVDDRVAATDETLKEVNNLVKKSNDLITDVNKRVKEIEPLLKNTEHISKNLAETSDNLTQIKKEAEEILNSSNRLLINLEQRWPFSSGKKTEGTIKIP</sequence>
<proteinExistence type="predicted"/>
<reference evidence="4 5" key="1">
    <citation type="submission" date="2018-01" db="EMBL/GenBank/DDBJ databases">
        <title>Metagenomic assembled genomes from two thermal pools in the Uzon Caldera, Kamchatka, Russia.</title>
        <authorList>
            <person name="Wilkins L."/>
            <person name="Ettinger C."/>
        </authorList>
    </citation>
    <scope>NUCLEOTIDE SEQUENCE [LARGE SCALE GENOMIC DNA]</scope>
    <source>
        <strain evidence="4">ZAV-05</strain>
    </source>
</reference>
<organism evidence="4 5">
    <name type="scientific">Calditerrivibrio nitroreducens</name>
    <dbReference type="NCBI Taxonomy" id="477976"/>
    <lineage>
        <taxon>Bacteria</taxon>
        <taxon>Pseudomonadati</taxon>
        <taxon>Deferribacterota</taxon>
        <taxon>Deferribacteres</taxon>
        <taxon>Deferribacterales</taxon>
        <taxon>Calditerrivibrionaceae</taxon>
    </lineage>
</organism>
<dbReference type="AlphaFoldDB" id="A0A2J6WP45"/>
<dbReference type="InterPro" id="IPR052336">
    <property type="entry name" value="MlaD_Phospholipid_Transporter"/>
</dbReference>
<comment type="caution">
    <text evidence="4">The sequence shown here is derived from an EMBL/GenBank/DDBJ whole genome shotgun (WGS) entry which is preliminary data.</text>
</comment>
<keyword evidence="2" id="KW-1133">Transmembrane helix</keyword>
<evidence type="ECO:0000256" key="2">
    <source>
        <dbReference type="SAM" id="Phobius"/>
    </source>
</evidence>
<evidence type="ECO:0000313" key="5">
    <source>
        <dbReference type="Proteomes" id="UP000242881"/>
    </source>
</evidence>
<dbReference type="PANTHER" id="PTHR33371">
    <property type="entry name" value="INTERMEMBRANE PHOSPHOLIPID TRANSPORT SYSTEM BINDING PROTEIN MLAD-RELATED"/>
    <property type="match status" value="1"/>
</dbReference>
<accession>A0A2J6WP45</accession>
<dbReference type="PANTHER" id="PTHR33371:SF4">
    <property type="entry name" value="INTERMEMBRANE PHOSPHOLIPID TRANSPORT SYSTEM BINDING PROTEIN MLAD"/>
    <property type="match status" value="1"/>
</dbReference>
<gene>
    <name evidence="4" type="ORF">C0187_02490</name>
</gene>